<evidence type="ECO:0000313" key="2">
    <source>
        <dbReference type="Proteomes" id="UP001054837"/>
    </source>
</evidence>
<reference evidence="1 2" key="1">
    <citation type="submission" date="2021-06" db="EMBL/GenBank/DDBJ databases">
        <title>Caerostris darwini draft genome.</title>
        <authorList>
            <person name="Kono N."/>
            <person name="Arakawa K."/>
        </authorList>
    </citation>
    <scope>NUCLEOTIDE SEQUENCE [LARGE SCALE GENOMIC DNA]</scope>
</reference>
<organism evidence="1 2">
    <name type="scientific">Caerostris darwini</name>
    <dbReference type="NCBI Taxonomy" id="1538125"/>
    <lineage>
        <taxon>Eukaryota</taxon>
        <taxon>Metazoa</taxon>
        <taxon>Ecdysozoa</taxon>
        <taxon>Arthropoda</taxon>
        <taxon>Chelicerata</taxon>
        <taxon>Arachnida</taxon>
        <taxon>Araneae</taxon>
        <taxon>Araneomorphae</taxon>
        <taxon>Entelegynae</taxon>
        <taxon>Araneoidea</taxon>
        <taxon>Araneidae</taxon>
        <taxon>Caerostris</taxon>
    </lineage>
</organism>
<evidence type="ECO:0000313" key="1">
    <source>
        <dbReference type="EMBL" id="GIY88677.1"/>
    </source>
</evidence>
<dbReference type="Proteomes" id="UP001054837">
    <property type="component" value="Unassembled WGS sequence"/>
</dbReference>
<sequence>MNGVRGLESCRNTCDFHRILCQWYPCLMATQGAGLTTNPLTPEGVKAVTVVTPVIVCGPTDCITALRPYGGTQIFGRYSHFRNIGTRFMHNSKPVEKWEL</sequence>
<comment type="caution">
    <text evidence="1">The sequence shown here is derived from an EMBL/GenBank/DDBJ whole genome shotgun (WGS) entry which is preliminary data.</text>
</comment>
<accession>A0AAV4X0P2</accession>
<keyword evidence="2" id="KW-1185">Reference proteome</keyword>
<protein>
    <submittedName>
        <fullName evidence="1">Uncharacterized protein</fullName>
    </submittedName>
</protein>
<name>A0AAV4X0P2_9ARAC</name>
<dbReference type="EMBL" id="BPLQ01015522">
    <property type="protein sequence ID" value="GIY88677.1"/>
    <property type="molecule type" value="Genomic_DNA"/>
</dbReference>
<dbReference type="AlphaFoldDB" id="A0AAV4X0P2"/>
<gene>
    <name evidence="1" type="ORF">CDAR_420841</name>
</gene>
<proteinExistence type="predicted"/>